<feature type="domain" description="RING-type" evidence="11">
    <location>
        <begin position="139"/>
        <end position="193"/>
    </location>
</feature>
<dbReference type="InterPro" id="IPR044066">
    <property type="entry name" value="TRIAD_supradom"/>
</dbReference>
<dbReference type="EC" id="2.3.2.31" evidence="2"/>
<dbReference type="GO" id="GO:0016567">
    <property type="term" value="P:protein ubiquitination"/>
    <property type="evidence" value="ECO:0007669"/>
    <property type="project" value="InterPro"/>
</dbReference>
<dbReference type="CDD" id="cd20335">
    <property type="entry name" value="BRcat_RBR"/>
    <property type="match status" value="1"/>
</dbReference>
<comment type="caution">
    <text evidence="13">The sequence shown here is derived from an EMBL/GenBank/DDBJ whole genome shotgun (WGS) entry which is preliminary data.</text>
</comment>
<dbReference type="Proteomes" id="UP001324427">
    <property type="component" value="Unassembled WGS sequence"/>
</dbReference>
<name>A0AAV9JN38_9PEZI</name>
<dbReference type="GO" id="GO:0061630">
    <property type="term" value="F:ubiquitin protein ligase activity"/>
    <property type="evidence" value="ECO:0007669"/>
    <property type="project" value="UniProtKB-EC"/>
</dbReference>
<evidence type="ECO:0000313" key="14">
    <source>
        <dbReference type="Proteomes" id="UP001324427"/>
    </source>
</evidence>
<dbReference type="InterPro" id="IPR001841">
    <property type="entry name" value="Znf_RING"/>
</dbReference>
<evidence type="ECO:0000256" key="9">
    <source>
        <dbReference type="PROSITE-ProRule" id="PRU00175"/>
    </source>
</evidence>
<dbReference type="InterPro" id="IPR002867">
    <property type="entry name" value="IBR_dom"/>
</dbReference>
<protein>
    <recommendedName>
        <fullName evidence="2">RBR-type E3 ubiquitin transferase</fullName>
        <ecNumber evidence="2">2.3.2.31</ecNumber>
    </recommendedName>
</protein>
<dbReference type="Pfam" id="PF01485">
    <property type="entry name" value="IBR"/>
    <property type="match status" value="2"/>
</dbReference>
<dbReference type="AlphaFoldDB" id="A0AAV9JN38"/>
<keyword evidence="5" id="KW-0677">Repeat</keyword>
<dbReference type="SMART" id="SM00647">
    <property type="entry name" value="IBR"/>
    <property type="match status" value="2"/>
</dbReference>
<keyword evidence="4" id="KW-0479">Metal-binding</keyword>
<proteinExistence type="predicted"/>
<evidence type="ECO:0000256" key="8">
    <source>
        <dbReference type="ARBA" id="ARBA00022833"/>
    </source>
</evidence>
<accession>A0AAV9JN38</accession>
<keyword evidence="3" id="KW-0808">Transferase</keyword>
<evidence type="ECO:0000313" key="13">
    <source>
        <dbReference type="EMBL" id="KAK4546806.1"/>
    </source>
</evidence>
<evidence type="ECO:0000256" key="1">
    <source>
        <dbReference type="ARBA" id="ARBA00001798"/>
    </source>
</evidence>
<evidence type="ECO:0000256" key="5">
    <source>
        <dbReference type="ARBA" id="ARBA00022737"/>
    </source>
</evidence>
<dbReference type="Gene3D" id="3.30.40.10">
    <property type="entry name" value="Zinc/RING finger domain, C3HC4 (zinc finger)"/>
    <property type="match status" value="1"/>
</dbReference>
<dbReference type="SUPFAM" id="SSF57850">
    <property type="entry name" value="RING/U-box"/>
    <property type="match status" value="3"/>
</dbReference>
<sequence>MLERQPQPALLPVPRPQPAPVHAARPHGNAEPYHPNFALREAYRPKFGGGEAVEISAKQHGVPELIPQPTKAFEQLEPQQKAVRHAELAPMKTGLSAAFNAAGAAAHAVFEPLIKLSGAVAGAETDVFYDAEERHPWTCDTCGEEKTASQVEDTNITAACAHDPASCLDCLQTWLRTDLETYAWTKATCPECSEVLQYADIQRLADPAIFAEYDRVLARNLLGKEAEFRWCLNTSCTSGQLHIGGDAAPLFRCSVCRQKYCITHNTAWHKGKSCAAYDASNKEGHSKREARQAREEQASLALLKIVSKKCPGKGCDFSVQKRDGCDAMRCPRCQHRFCFQCLASYEEIHAVGNSAHRASCAHYRRSERLTWH</sequence>
<feature type="domain" description="RING-type" evidence="12">
    <location>
        <begin position="135"/>
        <end position="360"/>
    </location>
</feature>
<gene>
    <name evidence="13" type="ORF">LTR36_001538</name>
</gene>
<evidence type="ECO:0000256" key="3">
    <source>
        <dbReference type="ARBA" id="ARBA00022679"/>
    </source>
</evidence>
<evidence type="ECO:0000256" key="4">
    <source>
        <dbReference type="ARBA" id="ARBA00022723"/>
    </source>
</evidence>
<evidence type="ECO:0000259" key="11">
    <source>
        <dbReference type="PROSITE" id="PS50089"/>
    </source>
</evidence>
<evidence type="ECO:0000256" key="10">
    <source>
        <dbReference type="SAM" id="MobiDB-lite"/>
    </source>
</evidence>
<keyword evidence="14" id="KW-1185">Reference proteome</keyword>
<evidence type="ECO:0000259" key="12">
    <source>
        <dbReference type="PROSITE" id="PS51873"/>
    </source>
</evidence>
<dbReference type="PROSITE" id="PS50089">
    <property type="entry name" value="ZF_RING_2"/>
    <property type="match status" value="1"/>
</dbReference>
<dbReference type="EMBL" id="JAVFHQ010000013">
    <property type="protein sequence ID" value="KAK4546806.1"/>
    <property type="molecule type" value="Genomic_DNA"/>
</dbReference>
<keyword evidence="6 9" id="KW-0863">Zinc-finger</keyword>
<keyword evidence="7" id="KW-0833">Ubl conjugation pathway</keyword>
<feature type="compositionally biased region" description="Pro residues" evidence="10">
    <location>
        <begin position="9"/>
        <end position="19"/>
    </location>
</feature>
<evidence type="ECO:0000256" key="2">
    <source>
        <dbReference type="ARBA" id="ARBA00012251"/>
    </source>
</evidence>
<dbReference type="Gene3D" id="1.20.120.1750">
    <property type="match status" value="1"/>
</dbReference>
<comment type="catalytic activity">
    <reaction evidence="1">
        <text>[E2 ubiquitin-conjugating enzyme]-S-ubiquitinyl-L-cysteine + [acceptor protein]-L-lysine = [E2 ubiquitin-conjugating enzyme]-L-cysteine + [acceptor protein]-N(6)-ubiquitinyl-L-lysine.</text>
        <dbReference type="EC" id="2.3.2.31"/>
    </reaction>
</comment>
<dbReference type="InterPro" id="IPR013083">
    <property type="entry name" value="Znf_RING/FYVE/PHD"/>
</dbReference>
<evidence type="ECO:0000256" key="6">
    <source>
        <dbReference type="ARBA" id="ARBA00022771"/>
    </source>
</evidence>
<dbReference type="InterPro" id="IPR031127">
    <property type="entry name" value="E3_UB_ligase_RBR"/>
</dbReference>
<reference evidence="13 14" key="1">
    <citation type="submission" date="2021-11" db="EMBL/GenBank/DDBJ databases">
        <title>Black yeast isolated from Biological Soil Crust.</title>
        <authorList>
            <person name="Kurbessoian T."/>
        </authorList>
    </citation>
    <scope>NUCLEOTIDE SEQUENCE [LARGE SCALE GENOMIC DNA]</scope>
    <source>
        <strain evidence="13 14">CCFEE 5522</strain>
    </source>
</reference>
<evidence type="ECO:0000256" key="7">
    <source>
        <dbReference type="ARBA" id="ARBA00022786"/>
    </source>
</evidence>
<dbReference type="GO" id="GO:0008270">
    <property type="term" value="F:zinc ion binding"/>
    <property type="evidence" value="ECO:0007669"/>
    <property type="project" value="UniProtKB-KW"/>
</dbReference>
<dbReference type="PANTHER" id="PTHR11685">
    <property type="entry name" value="RBR FAMILY RING FINGER AND IBR DOMAIN-CONTAINING"/>
    <property type="match status" value="1"/>
</dbReference>
<dbReference type="PROSITE" id="PS51873">
    <property type="entry name" value="TRIAD"/>
    <property type="match status" value="1"/>
</dbReference>
<organism evidence="13 14">
    <name type="scientific">Oleoguttula mirabilis</name>
    <dbReference type="NCBI Taxonomy" id="1507867"/>
    <lineage>
        <taxon>Eukaryota</taxon>
        <taxon>Fungi</taxon>
        <taxon>Dikarya</taxon>
        <taxon>Ascomycota</taxon>
        <taxon>Pezizomycotina</taxon>
        <taxon>Dothideomycetes</taxon>
        <taxon>Dothideomycetidae</taxon>
        <taxon>Mycosphaerellales</taxon>
        <taxon>Teratosphaeriaceae</taxon>
        <taxon>Oleoguttula</taxon>
    </lineage>
</organism>
<keyword evidence="8" id="KW-0862">Zinc</keyword>
<feature type="region of interest" description="Disordered" evidence="10">
    <location>
        <begin position="1"/>
        <end position="33"/>
    </location>
</feature>